<protein>
    <recommendedName>
        <fullName evidence="4">Transmembrane protein</fullName>
    </recommendedName>
</protein>
<keyword evidence="1" id="KW-1133">Transmembrane helix</keyword>
<dbReference type="Proteomes" id="UP000014216">
    <property type="component" value="Unassembled WGS sequence"/>
</dbReference>
<proteinExistence type="predicted"/>
<evidence type="ECO:0000256" key="1">
    <source>
        <dbReference type="SAM" id="Phobius"/>
    </source>
</evidence>
<evidence type="ECO:0000313" key="2">
    <source>
        <dbReference type="EMBL" id="EMS77945.1"/>
    </source>
</evidence>
<evidence type="ECO:0000313" key="3">
    <source>
        <dbReference type="Proteomes" id="UP000014216"/>
    </source>
</evidence>
<keyword evidence="1" id="KW-0472">Membrane</keyword>
<comment type="caution">
    <text evidence="2">The sequence shown here is derived from an EMBL/GenBank/DDBJ whole genome shotgun (WGS) entry which is preliminary data.</text>
</comment>
<dbReference type="OrthoDB" id="5402313at2"/>
<keyword evidence="3" id="KW-1185">Reference proteome</keyword>
<keyword evidence="1" id="KW-0812">Transmembrane</keyword>
<accession>S0FTC5</accession>
<dbReference type="RefSeq" id="WP_006968090.1">
    <property type="nucleotide sequence ID" value="NZ_APJX01000011.1"/>
</dbReference>
<dbReference type="AlphaFoldDB" id="S0FTC5"/>
<evidence type="ECO:0008006" key="4">
    <source>
        <dbReference type="Google" id="ProtNLM"/>
    </source>
</evidence>
<reference evidence="2 3" key="1">
    <citation type="journal article" date="2013" name="Genome Announc.">
        <title>Draft Genome Sequence of Desulfotignum phosphitoxidans DSM 13687 Strain FiPS-3.</title>
        <authorList>
            <person name="Poehlein A."/>
            <person name="Daniel R."/>
            <person name="Simeonova D.D."/>
        </authorList>
    </citation>
    <scope>NUCLEOTIDE SEQUENCE [LARGE SCALE GENOMIC DNA]</scope>
    <source>
        <strain evidence="2 3">DSM 13687</strain>
    </source>
</reference>
<dbReference type="EMBL" id="APJX01000011">
    <property type="protein sequence ID" value="EMS77945.1"/>
    <property type="molecule type" value="Genomic_DNA"/>
</dbReference>
<name>S0FTC5_9BACT</name>
<feature type="transmembrane region" description="Helical" evidence="1">
    <location>
        <begin position="23"/>
        <end position="49"/>
    </location>
</feature>
<organism evidence="2 3">
    <name type="scientific">Desulfotignum phosphitoxidans DSM 13687</name>
    <dbReference type="NCBI Taxonomy" id="1286635"/>
    <lineage>
        <taxon>Bacteria</taxon>
        <taxon>Pseudomonadati</taxon>
        <taxon>Thermodesulfobacteriota</taxon>
        <taxon>Desulfobacteria</taxon>
        <taxon>Desulfobacterales</taxon>
        <taxon>Desulfobacteraceae</taxon>
        <taxon>Desulfotignum</taxon>
    </lineage>
</organism>
<sequence length="134" mass="15145">MSDKKKTRRPPETRLGKTADRPYWIWMTSIFIRALHQVGAAVFLAVFLLPGRPDLPRMYLVLVGVTGVLLMTTEMLRHRQLLREPAGLATLVKLVLMAMAIHGWLPVAPAMLAAFVLAAFFAHAPKHIRHLRLF</sequence>
<gene>
    <name evidence="2" type="ORF">Dpo_11c00870</name>
</gene>
<feature type="transmembrane region" description="Helical" evidence="1">
    <location>
        <begin position="107"/>
        <end position="124"/>
    </location>
</feature>